<sequence length="1754" mass="190052">MRTWAKKCMSAVLAAVMLTAGVPWLGAERVKAAGSYEDVNIFGTTIYNQSTIASNPPVPYDNEYEEGVDTSEYDAFMWFQRSKQSPLPGVSFTMDDKDDLHGTDKVDDDFDGTITVSQIPGLKQLALSGQGEFRFFVRNLYESDDDFVSAKISTTASGYHKYGEGDDDKFNTGWQTLDPDDVININIVVDGSATMVGVHLYFRDISSPTVKDYIFDTTGTQHDNSSIAENELLLKWGDKVNLTYPFSEPLKAYSGEASDLNRHDLFTNPAGTGLPAAGENQGMKLPAATNWSQYTDMLSYTYEAVNYQHTGNLPIMNGGELTALPSGINMNDKSLKQKIIDADLHDAAGNPLIVSNFGQRAAVSAGDTFIRGKTINPFDTTIDPGNANDGYRVIVDAVPPKYSFAANGIQPDIVTGSTLNKGDTLDFKVRMTEDVVAKQGLSADGLFLYFNNGMRAYYTEGENSSLWTFRTTVTEDDLDVALLKVIALTHSSRAGDTPAYADKGVIQDYAGNLLIDPVNTSKSANPAPTDPSKQVPNSKIDWAKLSIDNTDPNFNYVYDETGATDNVWAKSGRITIDARDPGVIAPALDPDEAGQTRPSRGIYRPLNMTSSADSPGLGLVYYYWSQSPDDPLAGKDADEFAAVKRYSLTGQQPREGLYPGELADFNLMVGNNSTNLLSPPAQARMADGSGTWYLHTWTADMTWDTARELMQYEKMKTYKTSHADTYNGWMNEYKASHTDASDADAETYASGKALEAVGDYNDLSLWTAADFKLDDSNWIYGKTAILLDNKAPVLGASISGVNHTAVVKATVEASDEHSGIEPDSLQFQWVKAGESPGELDWRVVPTDRIVTTLNHVIEDGEYILYLRTSDRAGNTAEFQMSEPVVVDSTSQVSIAFAPEAPEAYIQSRDIEVIVSGTGVQELLYAFSPSAVRPADNLYQTTVVEAVYEGESVTKSVYSSVVAAVYGLNGYQYLHVRVKEDGTDRYYEYSSLYRFDNAAPIVSFSLNGVSYPRSAYTVLVTATDLYTPSGTSVQYQWVPENAAPPDESSAGWIPLPADGKAVLDSDLLAPGTSAGFVLYVYARDGLGNGAVTHTGTFHLFRADTSPVEVLQSDLIAFQSKAGEESKATLQLELKSVSKDGFQYSVSSDNGATWSVWRPYTNFVQVTVAQSAPEQLQLKAKFRSPSGVESSPAAIDTSQYDAAADPLYALASYSTLKPTKSGGISLSIAVSTGIKVTPAADNPALAERVKGNNFKISQNGLYTFDLVDLTDPERTAELLAVVSNIDLTSPEGVVEYNITGPTRGNVTAKLIASEPVRMVNNGGRDSYIFKDNGLFTFEFEDEAGNTGSVTATVANIDRTPPEVSLVKTYAYGVGGSKFFKTLLDDQGNVVLAVGVVLTVGKSSPGSENFQVVQGKNPTVLLKNDPVRIIVQDPQGNTTALEENIESIAPGLGQPRISQEFVDENGQPLASSKLVVIGGKTYAKGAVKVTLSGLIDEPNQMFAGAVPVIQGNGYANKISGADGSYSYSATYHANGSTRTVLSDLLGRTVVSSIQVDGLDNSAPEIKLKHPVTAVVRGQKDFDPLRDLGGYSVSDDVSTADKLKVTVSKVDLTRTGKQTVTYTVTDQVGNTANTTQEVVVMNDSGLLITGNGQVLSSNLAETVLFDTNRITFSVLGYDKMNVSGNELVNEQATYTLLYHSGLYREGQMKYIAEEIPLKELTANQYQVVFPKTGWYTIIIRTQEREREIVSFFIGGMEL</sequence>
<reference evidence="3 4" key="1">
    <citation type="submission" date="2019-11" db="EMBL/GenBank/DDBJ databases">
        <title>Paenibacillus monticola sp. nov., a novel PGPR strain isolated from mountain sample in China.</title>
        <authorList>
            <person name="Zhao Q."/>
            <person name="Li H.-P."/>
            <person name="Zhang J.-L."/>
        </authorList>
    </citation>
    <scope>NUCLEOTIDE SEQUENCE [LARGE SCALE GENOMIC DNA]</scope>
    <source>
        <strain evidence="3 4">LC-T2</strain>
    </source>
</reference>
<dbReference type="Gene3D" id="2.60.40.10">
    <property type="entry name" value="Immunoglobulins"/>
    <property type="match status" value="1"/>
</dbReference>
<organism evidence="3 4">
    <name type="scientific">Paenibacillus monticola</name>
    <dbReference type="NCBI Taxonomy" id="2666075"/>
    <lineage>
        <taxon>Bacteria</taxon>
        <taxon>Bacillati</taxon>
        <taxon>Bacillota</taxon>
        <taxon>Bacilli</taxon>
        <taxon>Bacillales</taxon>
        <taxon>Paenibacillaceae</taxon>
        <taxon>Paenibacillus</taxon>
    </lineage>
</organism>
<evidence type="ECO:0000313" key="4">
    <source>
        <dbReference type="Proteomes" id="UP000463051"/>
    </source>
</evidence>
<protein>
    <recommendedName>
        <fullName evidence="5">Ig-like domain-containing protein</fullName>
    </recommendedName>
</protein>
<evidence type="ECO:0000256" key="1">
    <source>
        <dbReference type="SAM" id="MobiDB-lite"/>
    </source>
</evidence>
<name>A0A7X2H577_9BACL</name>
<dbReference type="InterPro" id="IPR013783">
    <property type="entry name" value="Ig-like_fold"/>
</dbReference>
<dbReference type="RefSeq" id="WP_154118743.1">
    <property type="nucleotide sequence ID" value="NZ_WJXB01000003.1"/>
</dbReference>
<evidence type="ECO:0000313" key="3">
    <source>
        <dbReference type="EMBL" id="MRN53747.1"/>
    </source>
</evidence>
<dbReference type="Proteomes" id="UP000463051">
    <property type="component" value="Unassembled WGS sequence"/>
</dbReference>
<gene>
    <name evidence="3" type="ORF">GJB61_12155</name>
</gene>
<dbReference type="EMBL" id="WJXB01000003">
    <property type="protein sequence ID" value="MRN53747.1"/>
    <property type="molecule type" value="Genomic_DNA"/>
</dbReference>
<proteinExistence type="predicted"/>
<feature type="chain" id="PRO_5039543144" description="Ig-like domain-containing protein" evidence="2">
    <location>
        <begin position="26"/>
        <end position="1754"/>
    </location>
</feature>
<evidence type="ECO:0000256" key="2">
    <source>
        <dbReference type="SAM" id="SignalP"/>
    </source>
</evidence>
<comment type="caution">
    <text evidence="3">The sequence shown here is derived from an EMBL/GenBank/DDBJ whole genome shotgun (WGS) entry which is preliminary data.</text>
</comment>
<feature type="region of interest" description="Disordered" evidence="1">
    <location>
        <begin position="585"/>
        <end position="607"/>
    </location>
</feature>
<keyword evidence="4" id="KW-1185">Reference proteome</keyword>
<accession>A0A7X2H577</accession>
<keyword evidence="2" id="KW-0732">Signal</keyword>
<feature type="signal peptide" evidence="2">
    <location>
        <begin position="1"/>
        <end position="25"/>
    </location>
</feature>
<evidence type="ECO:0008006" key="5">
    <source>
        <dbReference type="Google" id="ProtNLM"/>
    </source>
</evidence>